<feature type="region of interest" description="Disordered" evidence="1">
    <location>
        <begin position="20"/>
        <end position="57"/>
    </location>
</feature>
<dbReference type="EMBL" id="LT629709">
    <property type="protein sequence ID" value="SDO16329.1"/>
    <property type="molecule type" value="Genomic_DNA"/>
</dbReference>
<proteinExistence type="predicted"/>
<evidence type="ECO:0000313" key="4">
    <source>
        <dbReference type="Proteomes" id="UP000186756"/>
    </source>
</evidence>
<evidence type="ECO:0000256" key="1">
    <source>
        <dbReference type="SAM" id="MobiDB-lite"/>
    </source>
</evidence>
<dbReference type="EMBL" id="MSTQ01000001">
    <property type="protein sequence ID" value="OLU06262.1"/>
    <property type="molecule type" value="Genomic_DNA"/>
</dbReference>
<evidence type="ECO:0000313" key="5">
    <source>
        <dbReference type="Proteomes" id="UP000198549"/>
    </source>
</evidence>
<reference evidence="4" key="3">
    <citation type="submission" date="2017-01" db="EMBL/GenBank/DDBJ databases">
        <authorList>
            <person name="Poblete-Castro I."/>
        </authorList>
    </citation>
    <scope>NUCLEOTIDE SEQUENCE [LARGE SCALE GENOMIC DNA]</scope>
    <source>
        <strain evidence="4">DSM 18361 / CCUG 53116 / MT1</strain>
    </source>
</reference>
<protein>
    <submittedName>
        <fullName evidence="3">Uncharacterized protein</fullName>
    </submittedName>
</protein>
<dbReference type="RefSeq" id="WP_075944917.1">
    <property type="nucleotide sequence ID" value="NZ_LT629709.1"/>
</dbReference>
<name>A0A1H0HAX1_PSERE</name>
<organism evidence="3 5">
    <name type="scientific">Pseudomonas reinekei</name>
    <dbReference type="NCBI Taxonomy" id="395598"/>
    <lineage>
        <taxon>Bacteria</taxon>
        <taxon>Pseudomonadati</taxon>
        <taxon>Pseudomonadota</taxon>
        <taxon>Gammaproteobacteria</taxon>
        <taxon>Pseudomonadales</taxon>
        <taxon>Pseudomonadaceae</taxon>
        <taxon>Pseudomonas</taxon>
    </lineage>
</organism>
<evidence type="ECO:0000313" key="3">
    <source>
        <dbReference type="EMBL" id="SDO16329.1"/>
    </source>
</evidence>
<dbReference type="Proteomes" id="UP000186756">
    <property type="component" value="Unassembled WGS sequence"/>
</dbReference>
<dbReference type="Proteomes" id="UP000198549">
    <property type="component" value="Chromosome I"/>
</dbReference>
<reference evidence="3 5" key="1">
    <citation type="submission" date="2016-10" db="EMBL/GenBank/DDBJ databases">
        <authorList>
            <person name="de Groot N.N."/>
        </authorList>
    </citation>
    <scope>NUCLEOTIDE SEQUENCE [LARGE SCALE GENOMIC DNA]</scope>
    <source>
        <strain evidence="3 5">BS3776</strain>
    </source>
</reference>
<dbReference type="AlphaFoldDB" id="A0A1H0HAX1"/>
<evidence type="ECO:0000313" key="2">
    <source>
        <dbReference type="EMBL" id="OLU06262.1"/>
    </source>
</evidence>
<sequence length="286" mass="30982">MNVTSSSSSSSALIAAYTSAANSRTSEARGKVADSNTATDQTQNDDAVSFSSTATDYSDSIASNAPYFPVRAGMNADALILGVAKPGAISSSKDKTFADVALDARKRMDEKYALMKDSGKPYDNSMADRNALMGDLDRRSLYAVATNEGGHFSKDEQAAAQEVMRQQAQLATGYYVGPEDQKKNWRDPFANDPVGRAKAALNFMDNMSPEEKATPQWLSQRNTLQTALDQATAADPVELAKKKQLYFPILAEILQNGTSWFDKKESDEQNASDALDKLKAIVQSTK</sequence>
<accession>A0A1H0HAX1</accession>
<keyword evidence="4" id="KW-1185">Reference proteome</keyword>
<reference evidence="2" key="2">
    <citation type="submission" date="2017-01" db="EMBL/GenBank/DDBJ databases">
        <authorList>
            <person name="Mah S.A."/>
            <person name="Swanson W.J."/>
            <person name="Moy G.W."/>
            <person name="Vacquier V.D."/>
        </authorList>
    </citation>
    <scope>NUCLEOTIDE SEQUENCE [LARGE SCALE GENOMIC DNA]</scope>
    <source>
        <strain evidence="2">MT1</strain>
    </source>
</reference>
<feature type="compositionally biased region" description="Polar residues" evidence="1">
    <location>
        <begin position="34"/>
        <end position="57"/>
    </location>
</feature>
<gene>
    <name evidence="2" type="ORF">BVK86_02565</name>
    <name evidence="3" type="ORF">SAMN04490202_0030</name>
</gene>